<proteinExistence type="predicted"/>
<evidence type="ECO:0000313" key="1">
    <source>
        <dbReference type="EMBL" id="QQP54086.1"/>
    </source>
</evidence>
<keyword evidence="1" id="KW-0378">Hydrolase</keyword>
<organism evidence="1 2">
    <name type="scientific">Caligus rogercresseyi</name>
    <name type="common">Sea louse</name>
    <dbReference type="NCBI Taxonomy" id="217165"/>
    <lineage>
        <taxon>Eukaryota</taxon>
        <taxon>Metazoa</taxon>
        <taxon>Ecdysozoa</taxon>
        <taxon>Arthropoda</taxon>
        <taxon>Crustacea</taxon>
        <taxon>Multicrustacea</taxon>
        <taxon>Hexanauplia</taxon>
        <taxon>Copepoda</taxon>
        <taxon>Siphonostomatoida</taxon>
        <taxon>Caligidae</taxon>
        <taxon>Caligus</taxon>
    </lineage>
</organism>
<evidence type="ECO:0000313" key="2">
    <source>
        <dbReference type="Proteomes" id="UP000595437"/>
    </source>
</evidence>
<dbReference type="AlphaFoldDB" id="A0A7T8KDY6"/>
<sequence>LLVEFTLSIQTKVRHSIFVFCFIMSAVPPLFNISKHVEGHFCDTFKQACQLWGLLEDDRQWDLTLEKLLHH</sequence>
<reference evidence="2" key="1">
    <citation type="submission" date="2021-01" db="EMBL/GenBank/DDBJ databases">
        <title>Caligus Genome Assembly.</title>
        <authorList>
            <person name="Gallardo-Escarate C."/>
        </authorList>
    </citation>
    <scope>NUCLEOTIDE SEQUENCE [LARGE SCALE GENOMIC DNA]</scope>
</reference>
<gene>
    <name evidence="1" type="ORF">FKW44_006794</name>
</gene>
<feature type="non-terminal residue" evidence="1">
    <location>
        <position position="71"/>
    </location>
</feature>
<keyword evidence="1" id="KW-0547">Nucleotide-binding</keyword>
<feature type="non-terminal residue" evidence="1">
    <location>
        <position position="1"/>
    </location>
</feature>
<accession>A0A7T8KDY6</accession>
<dbReference type="OrthoDB" id="272985at2759"/>
<keyword evidence="1" id="KW-0067">ATP-binding</keyword>
<keyword evidence="1" id="KW-0347">Helicase</keyword>
<name>A0A7T8KDY6_CALRO</name>
<dbReference type="EMBL" id="CP045893">
    <property type="protein sequence ID" value="QQP54086.1"/>
    <property type="molecule type" value="Genomic_DNA"/>
</dbReference>
<dbReference type="Proteomes" id="UP000595437">
    <property type="component" value="Chromosome 4"/>
</dbReference>
<protein>
    <submittedName>
        <fullName evidence="1">ATP-dependent DNA helicase</fullName>
    </submittedName>
</protein>
<dbReference type="GO" id="GO:0004386">
    <property type="term" value="F:helicase activity"/>
    <property type="evidence" value="ECO:0007669"/>
    <property type="project" value="UniProtKB-KW"/>
</dbReference>
<keyword evidence="2" id="KW-1185">Reference proteome</keyword>